<feature type="active site" description="Proton acceptor" evidence="3">
    <location>
        <position position="71"/>
    </location>
</feature>
<evidence type="ECO:0000313" key="6">
    <source>
        <dbReference type="Proteomes" id="UP000649617"/>
    </source>
</evidence>
<proteinExistence type="predicted"/>
<dbReference type="PANTHER" id="PTHR11085:SF10">
    <property type="entry name" value="NAD-DEPENDENT PROTEIN DEACYLASE SIRTUIN-5, MITOCHONDRIAL-RELATED"/>
    <property type="match status" value="1"/>
</dbReference>
<sequence>THQEFVSSSLNRSRYWARSLRGWRYFDGASPNPAHRALGVLEEAGYVEAVITQNVDGLHQRAGSRNVIDLHGRNDEVVCLTCSRSRPRAGYQEELEEVNSTWMDTYLPPQEVMDIRADGDAHLDVSSFDGFVVPPCKDCGGVWKPRVVFFGGSLNSAVKLQAQNALLGAQALLVMGTSAKVFSAFSLVKLAAQAGKPVAVVNIGETRADPLISPALRMHLRCSEALLALCRHLGLQV</sequence>
<dbReference type="Gene3D" id="3.40.50.1220">
    <property type="entry name" value="TPP-binding domain"/>
    <property type="match status" value="1"/>
</dbReference>
<evidence type="ECO:0000256" key="3">
    <source>
        <dbReference type="PROSITE-ProRule" id="PRU00236"/>
    </source>
</evidence>
<organism evidence="5 6">
    <name type="scientific">Symbiodinium pilosum</name>
    <name type="common">Dinoflagellate</name>
    <dbReference type="NCBI Taxonomy" id="2952"/>
    <lineage>
        <taxon>Eukaryota</taxon>
        <taxon>Sar</taxon>
        <taxon>Alveolata</taxon>
        <taxon>Dinophyceae</taxon>
        <taxon>Suessiales</taxon>
        <taxon>Symbiodiniaceae</taxon>
        <taxon>Symbiodinium</taxon>
    </lineage>
</organism>
<feature type="binding site" evidence="3">
    <location>
        <position position="136"/>
    </location>
    <ligand>
        <name>Zn(2+)</name>
        <dbReference type="ChEBI" id="CHEBI:29105"/>
    </ligand>
</feature>
<dbReference type="GO" id="GO:0046872">
    <property type="term" value="F:metal ion binding"/>
    <property type="evidence" value="ECO:0007669"/>
    <property type="project" value="UniProtKB-KW"/>
</dbReference>
<dbReference type="Proteomes" id="UP000649617">
    <property type="component" value="Unassembled WGS sequence"/>
</dbReference>
<dbReference type="OrthoDB" id="424302at2759"/>
<dbReference type="AlphaFoldDB" id="A0A812MUG5"/>
<keyword evidence="2" id="KW-0520">NAD</keyword>
<feature type="binding site" evidence="3">
    <location>
        <position position="139"/>
    </location>
    <ligand>
        <name>Zn(2+)</name>
        <dbReference type="ChEBI" id="CHEBI:29105"/>
    </ligand>
</feature>
<accession>A0A812MUG5</accession>
<keyword evidence="1" id="KW-0808">Transferase</keyword>
<feature type="domain" description="Deacetylase sirtuin-type" evidence="4">
    <location>
        <begin position="1"/>
        <end position="236"/>
    </location>
</feature>
<dbReference type="Pfam" id="PF02146">
    <property type="entry name" value="SIR2"/>
    <property type="match status" value="1"/>
</dbReference>
<keyword evidence="6" id="KW-1185">Reference proteome</keyword>
<comment type="caution">
    <text evidence="5">The sequence shown here is derived from an EMBL/GenBank/DDBJ whole genome shotgun (WGS) entry which is preliminary data.</text>
</comment>
<gene>
    <name evidence="5" type="primary">cobB</name>
    <name evidence="5" type="ORF">SPIL2461_LOCUS6072</name>
</gene>
<feature type="binding site" evidence="3">
    <location>
        <position position="82"/>
    </location>
    <ligand>
        <name>Zn(2+)</name>
        <dbReference type="ChEBI" id="CHEBI:29105"/>
    </ligand>
</feature>
<evidence type="ECO:0000256" key="2">
    <source>
        <dbReference type="ARBA" id="ARBA00023027"/>
    </source>
</evidence>
<dbReference type="EMBL" id="CAJNIZ010008909">
    <property type="protein sequence ID" value="CAE7273721.1"/>
    <property type="molecule type" value="Genomic_DNA"/>
</dbReference>
<feature type="non-terminal residue" evidence="5">
    <location>
        <position position="1"/>
    </location>
</feature>
<dbReference type="SUPFAM" id="SSF52467">
    <property type="entry name" value="DHS-like NAD/FAD-binding domain"/>
    <property type="match status" value="1"/>
</dbReference>
<dbReference type="PANTHER" id="PTHR11085">
    <property type="entry name" value="NAD-DEPENDENT PROTEIN DEACYLASE SIRTUIN-5, MITOCHONDRIAL-RELATED"/>
    <property type="match status" value="1"/>
</dbReference>
<dbReference type="GO" id="GO:0070403">
    <property type="term" value="F:NAD+ binding"/>
    <property type="evidence" value="ECO:0007669"/>
    <property type="project" value="InterPro"/>
</dbReference>
<protein>
    <submittedName>
        <fullName evidence="5">CobB protein</fullName>
    </submittedName>
</protein>
<dbReference type="InterPro" id="IPR026590">
    <property type="entry name" value="Ssirtuin_cat_dom"/>
</dbReference>
<dbReference type="InterPro" id="IPR029035">
    <property type="entry name" value="DHS-like_NAD/FAD-binding_dom"/>
</dbReference>
<dbReference type="PROSITE" id="PS50305">
    <property type="entry name" value="SIRTUIN"/>
    <property type="match status" value="1"/>
</dbReference>
<evidence type="ECO:0000256" key="1">
    <source>
        <dbReference type="ARBA" id="ARBA00022679"/>
    </source>
</evidence>
<name>A0A812MUG5_SYMPI</name>
<keyword evidence="3" id="KW-0479">Metal-binding</keyword>
<keyword evidence="3" id="KW-0862">Zinc</keyword>
<dbReference type="GO" id="GO:0017136">
    <property type="term" value="F:histone deacetylase activity, NAD-dependent"/>
    <property type="evidence" value="ECO:0007669"/>
    <property type="project" value="TreeGrafter"/>
</dbReference>
<evidence type="ECO:0000259" key="4">
    <source>
        <dbReference type="PROSITE" id="PS50305"/>
    </source>
</evidence>
<dbReference type="InterPro" id="IPR050134">
    <property type="entry name" value="NAD-dep_sirtuin_deacylases"/>
</dbReference>
<feature type="binding site" evidence="3">
    <location>
        <position position="79"/>
    </location>
    <ligand>
        <name>Zn(2+)</name>
        <dbReference type="ChEBI" id="CHEBI:29105"/>
    </ligand>
</feature>
<dbReference type="InterPro" id="IPR003000">
    <property type="entry name" value="Sirtuin"/>
</dbReference>
<reference evidence="5" key="1">
    <citation type="submission" date="2021-02" db="EMBL/GenBank/DDBJ databases">
        <authorList>
            <person name="Dougan E. K."/>
            <person name="Rhodes N."/>
            <person name="Thang M."/>
            <person name="Chan C."/>
        </authorList>
    </citation>
    <scope>NUCLEOTIDE SEQUENCE</scope>
</reference>
<evidence type="ECO:0000313" key="5">
    <source>
        <dbReference type="EMBL" id="CAE7273721.1"/>
    </source>
</evidence>